<evidence type="ECO:0000256" key="2">
    <source>
        <dbReference type="ARBA" id="ARBA00022723"/>
    </source>
</evidence>
<comment type="caution">
    <text evidence="6">The sequence shown here is derived from an EMBL/GenBank/DDBJ whole genome shotgun (WGS) entry which is preliminary data.</text>
</comment>
<evidence type="ECO:0000256" key="1">
    <source>
        <dbReference type="ARBA" id="ARBA00010312"/>
    </source>
</evidence>
<dbReference type="InterPro" id="IPR006963">
    <property type="entry name" value="Mopterin_OxRdtase_4Fe-4S_dom"/>
</dbReference>
<evidence type="ECO:0000256" key="3">
    <source>
        <dbReference type="ARBA" id="ARBA00023004"/>
    </source>
</evidence>
<dbReference type="GO" id="GO:0051536">
    <property type="term" value="F:iron-sulfur cluster binding"/>
    <property type="evidence" value="ECO:0007669"/>
    <property type="project" value="UniProtKB-KW"/>
</dbReference>
<dbReference type="SUPFAM" id="SSF53706">
    <property type="entry name" value="Formate dehydrogenase/DMSO reductase, domains 1-3"/>
    <property type="match status" value="1"/>
</dbReference>
<dbReference type="PANTHER" id="PTHR43742">
    <property type="entry name" value="TRIMETHYLAMINE-N-OXIDE REDUCTASE"/>
    <property type="match status" value="1"/>
</dbReference>
<dbReference type="PROSITE" id="PS51669">
    <property type="entry name" value="4FE4S_MOW_BIS_MGD"/>
    <property type="match status" value="1"/>
</dbReference>
<dbReference type="Gene3D" id="2.20.25.90">
    <property type="entry name" value="ADC-like domains"/>
    <property type="match status" value="1"/>
</dbReference>
<dbReference type="Proteomes" id="UP000298324">
    <property type="component" value="Unassembled WGS sequence"/>
</dbReference>
<dbReference type="EC" id="4.2.1.112" evidence="6"/>
<keyword evidence="4" id="KW-0411">Iron-sulfur</keyword>
<dbReference type="SMART" id="SM00926">
    <property type="entry name" value="Molybdop_Fe4S4"/>
    <property type="match status" value="1"/>
</dbReference>
<dbReference type="Pfam" id="PF00384">
    <property type="entry name" value="Molybdopterin"/>
    <property type="match status" value="1"/>
</dbReference>
<reference evidence="6 7" key="1">
    <citation type="journal article" date="2018" name="Environ. Microbiol.">
        <title>Novel energy conservation strategies and behaviour of Pelotomaculum schinkii driving syntrophic propionate catabolism.</title>
        <authorList>
            <person name="Hidalgo-Ahumada C.A.P."/>
            <person name="Nobu M.K."/>
            <person name="Narihiro T."/>
            <person name="Tamaki H."/>
            <person name="Liu W.T."/>
            <person name="Kamagata Y."/>
            <person name="Stams A.J.M."/>
            <person name="Imachi H."/>
            <person name="Sousa D.Z."/>
        </authorList>
    </citation>
    <scope>NUCLEOTIDE SEQUENCE [LARGE SCALE GENOMIC DNA]</scope>
    <source>
        <strain evidence="6 7">HH</strain>
    </source>
</reference>
<proteinExistence type="inferred from homology"/>
<dbReference type="GO" id="GO:0016491">
    <property type="term" value="F:oxidoreductase activity"/>
    <property type="evidence" value="ECO:0007669"/>
    <property type="project" value="InterPro"/>
</dbReference>
<name>A0A4Y7REU9_9FIRM</name>
<dbReference type="EMBL" id="QFGA01000001">
    <property type="protein sequence ID" value="TEB07528.1"/>
    <property type="molecule type" value="Genomic_DNA"/>
</dbReference>
<sequence>MPTIERRAAICGICPGGCAVEVTLKDGRLTNVEPLKDAPYGHLCVRGKHAPEVVYSPHRLKTPLIRTGERGKGKFREADWDEALDFTVQKMRELKEKYGPQAIASHSGRGAFEQSLVEFCNERDGVASKLLLPFGSPNIASTGTVCYVSFGILAPMANFGFSGHRLLPDVENCNLLVVWGTNPATDSPPTFWKRITRIQKNKVRVIAIDQMRSDIADHADQWVGVRSGTDGALIMGMLHVVINEKLYDQEFVQKWTLGFEELSDYVQKYTPETVERITLVPSQTIRTLAREIANTDKVCLHTYTGLEYTNSGVQNIRALYILWAITGHIDVPGGLYITGPANLPIQREKFARPAGIKAIGAGEYPMFHELTGCAHYMEFPKAVLTKTPYPVKGLLINGSSTLTSYPQPEIFEEAYRKLDFMLVIDLFMTRDALFADVVLPSATYYEINSYKRYPDYVRLRKRVIEPVGQARNCTLIMAELAKRLGYGHLYPQSEKEFIEKAFAGDPELLERLKNSPDGVRLPVQERTYKKYALGLLRSDGRTGFPTPSGKLEITSSLMAKYGYDALPVYVEPVEGPLQAPELYQKYPLVLNTGARIQSTFRSQHLNIPGLVKLQDKPLVLIHPGDAEKRGIVSGDKVLVSTRRGQVAFYADVTNKVLPGQVEVNMGGGNPTQVEAWRQANVNCLTDANNRDYVSGFPVFKALLCQVEKA</sequence>
<evidence type="ECO:0000313" key="7">
    <source>
        <dbReference type="Proteomes" id="UP000298324"/>
    </source>
</evidence>
<dbReference type="Gene3D" id="3.40.228.10">
    <property type="entry name" value="Dimethylsulfoxide Reductase, domain 2"/>
    <property type="match status" value="1"/>
</dbReference>
<dbReference type="RefSeq" id="WP_243123952.1">
    <property type="nucleotide sequence ID" value="NZ_QFGA01000001.1"/>
</dbReference>
<dbReference type="GO" id="GO:0046872">
    <property type="term" value="F:metal ion binding"/>
    <property type="evidence" value="ECO:0007669"/>
    <property type="project" value="UniProtKB-KW"/>
</dbReference>
<protein>
    <submittedName>
        <fullName evidence="6">Acetylene hydratase</fullName>
        <ecNumber evidence="6">4.2.1.112</ecNumber>
    </submittedName>
</protein>
<dbReference type="GO" id="GO:0018818">
    <property type="term" value="F:acetylene hydratase activity"/>
    <property type="evidence" value="ECO:0007669"/>
    <property type="project" value="UniProtKB-EC"/>
</dbReference>
<dbReference type="Pfam" id="PF04879">
    <property type="entry name" value="Molybdop_Fe4S4"/>
    <property type="match status" value="1"/>
</dbReference>
<keyword evidence="7" id="KW-1185">Reference proteome</keyword>
<dbReference type="CDD" id="cd02781">
    <property type="entry name" value="MopB_CT_Acetylene-hydratase"/>
    <property type="match status" value="1"/>
</dbReference>
<keyword evidence="3" id="KW-0408">Iron</keyword>
<dbReference type="InterPro" id="IPR006657">
    <property type="entry name" value="MoPterin_dinucl-bd_dom"/>
</dbReference>
<accession>A0A4Y7REU9</accession>
<evidence type="ECO:0000256" key="4">
    <source>
        <dbReference type="ARBA" id="ARBA00023014"/>
    </source>
</evidence>
<keyword evidence="6" id="KW-0456">Lyase</keyword>
<dbReference type="Gene3D" id="2.40.40.20">
    <property type="match status" value="1"/>
</dbReference>
<dbReference type="SUPFAM" id="SSF50692">
    <property type="entry name" value="ADC-like"/>
    <property type="match status" value="1"/>
</dbReference>
<dbReference type="InterPro" id="IPR009010">
    <property type="entry name" value="Asp_de-COase-like_dom_sf"/>
</dbReference>
<dbReference type="AlphaFoldDB" id="A0A4Y7REU9"/>
<keyword evidence="2" id="KW-0479">Metal-binding</keyword>
<evidence type="ECO:0000313" key="6">
    <source>
        <dbReference type="EMBL" id="TEB07528.1"/>
    </source>
</evidence>
<comment type="similarity">
    <text evidence="1">Belongs to the prokaryotic molybdopterin-containing oxidoreductase family.</text>
</comment>
<dbReference type="Pfam" id="PF01568">
    <property type="entry name" value="Molydop_binding"/>
    <property type="match status" value="1"/>
</dbReference>
<dbReference type="GO" id="GO:0043546">
    <property type="term" value="F:molybdopterin cofactor binding"/>
    <property type="evidence" value="ECO:0007669"/>
    <property type="project" value="InterPro"/>
</dbReference>
<dbReference type="InterPro" id="IPR006656">
    <property type="entry name" value="Mopterin_OxRdtase"/>
</dbReference>
<dbReference type="InterPro" id="IPR050612">
    <property type="entry name" value="Prok_Mopterin_Oxidored"/>
</dbReference>
<feature type="domain" description="4Fe-4S Mo/W bis-MGD-type" evidence="5">
    <location>
        <begin position="4"/>
        <end position="58"/>
    </location>
</feature>
<dbReference type="InterPro" id="IPR037949">
    <property type="entry name" value="MopB_CT_Acetylene-hydratase"/>
</dbReference>
<dbReference type="Gene3D" id="3.40.50.740">
    <property type="match status" value="1"/>
</dbReference>
<evidence type="ECO:0000259" key="5">
    <source>
        <dbReference type="PROSITE" id="PS51669"/>
    </source>
</evidence>
<organism evidence="6 7">
    <name type="scientific">Pelotomaculum schinkii</name>
    <dbReference type="NCBI Taxonomy" id="78350"/>
    <lineage>
        <taxon>Bacteria</taxon>
        <taxon>Bacillati</taxon>
        <taxon>Bacillota</taxon>
        <taxon>Clostridia</taxon>
        <taxon>Eubacteriales</taxon>
        <taxon>Desulfotomaculaceae</taxon>
        <taxon>Pelotomaculum</taxon>
    </lineage>
</organism>
<gene>
    <name evidence="6" type="ORF">Psch_01082</name>
</gene>
<dbReference type="PANTHER" id="PTHR43742:SF6">
    <property type="entry name" value="OXIDOREDUCTASE YYAE-RELATED"/>
    <property type="match status" value="1"/>
</dbReference>